<dbReference type="InterPro" id="IPR050342">
    <property type="entry name" value="HMGB"/>
</dbReference>
<dbReference type="CDD" id="cd00084">
    <property type="entry name" value="HMG-box_SF"/>
    <property type="match status" value="1"/>
</dbReference>
<dbReference type="KEGG" id="vde:111244855"/>
<dbReference type="Proteomes" id="UP000594260">
    <property type="component" value="Unplaced"/>
</dbReference>
<keyword evidence="6" id="KW-1185">Reference proteome</keyword>
<feature type="region of interest" description="Disordered" evidence="3">
    <location>
        <begin position="76"/>
        <end position="112"/>
    </location>
</feature>
<name>A0A7M7JLM6_VARDE</name>
<proteinExistence type="predicted"/>
<dbReference type="PROSITE" id="PS50118">
    <property type="entry name" value="HMG_BOX_2"/>
    <property type="match status" value="1"/>
</dbReference>
<evidence type="ECO:0000313" key="5">
    <source>
        <dbReference type="EnsemblMetazoa" id="XP_022648080"/>
    </source>
</evidence>
<feature type="compositionally biased region" description="Acidic residues" evidence="3">
    <location>
        <begin position="305"/>
        <end position="321"/>
    </location>
</feature>
<evidence type="ECO:0000256" key="1">
    <source>
        <dbReference type="ARBA" id="ARBA00023125"/>
    </source>
</evidence>
<feature type="compositionally biased region" description="Basic and acidic residues" evidence="3">
    <location>
        <begin position="79"/>
        <end position="102"/>
    </location>
</feature>
<feature type="region of interest" description="Disordered" evidence="3">
    <location>
        <begin position="188"/>
        <end position="403"/>
    </location>
</feature>
<evidence type="ECO:0000256" key="2">
    <source>
        <dbReference type="PROSITE-ProRule" id="PRU00267"/>
    </source>
</evidence>
<evidence type="ECO:0000313" key="6">
    <source>
        <dbReference type="Proteomes" id="UP000594260"/>
    </source>
</evidence>
<feature type="compositionally biased region" description="Acidic residues" evidence="3">
    <location>
        <begin position="382"/>
        <end position="391"/>
    </location>
</feature>
<dbReference type="InterPro" id="IPR009071">
    <property type="entry name" value="HMG_box_dom"/>
</dbReference>
<feature type="compositionally biased region" description="Acidic residues" evidence="3">
    <location>
        <begin position="242"/>
        <end position="281"/>
    </location>
</feature>
<dbReference type="GO" id="GO:0005634">
    <property type="term" value="C:nucleus"/>
    <property type="evidence" value="ECO:0007669"/>
    <property type="project" value="UniProtKB-UniRule"/>
</dbReference>
<reference evidence="5" key="1">
    <citation type="submission" date="2021-01" db="UniProtKB">
        <authorList>
            <consortium name="EnsemblMetazoa"/>
        </authorList>
    </citation>
    <scope>IDENTIFICATION</scope>
</reference>
<organism evidence="5 6">
    <name type="scientific">Varroa destructor</name>
    <name type="common">Honeybee mite</name>
    <dbReference type="NCBI Taxonomy" id="109461"/>
    <lineage>
        <taxon>Eukaryota</taxon>
        <taxon>Metazoa</taxon>
        <taxon>Ecdysozoa</taxon>
        <taxon>Arthropoda</taxon>
        <taxon>Chelicerata</taxon>
        <taxon>Arachnida</taxon>
        <taxon>Acari</taxon>
        <taxon>Parasitiformes</taxon>
        <taxon>Mesostigmata</taxon>
        <taxon>Gamasina</taxon>
        <taxon>Dermanyssoidea</taxon>
        <taxon>Varroidae</taxon>
        <taxon>Varroa</taxon>
    </lineage>
</organism>
<dbReference type="Gene3D" id="1.10.30.10">
    <property type="entry name" value="High mobility group box domain"/>
    <property type="match status" value="1"/>
</dbReference>
<feature type="compositionally biased region" description="Basic and acidic residues" evidence="3">
    <location>
        <begin position="418"/>
        <end position="431"/>
    </location>
</feature>
<dbReference type="GeneID" id="111244855"/>
<dbReference type="Pfam" id="PF00505">
    <property type="entry name" value="HMG_box"/>
    <property type="match status" value="1"/>
</dbReference>
<dbReference type="RefSeq" id="XP_022648080.1">
    <property type="nucleotide sequence ID" value="XM_022792345.1"/>
</dbReference>
<feature type="domain" description="HMG box" evidence="4">
    <location>
        <begin position="115"/>
        <end position="187"/>
    </location>
</feature>
<feature type="DNA-binding region" description="HMG box" evidence="2">
    <location>
        <begin position="115"/>
        <end position="187"/>
    </location>
</feature>
<dbReference type="OMA" id="VANCFEI"/>
<accession>A0A7M7JLM6</accession>
<protein>
    <recommendedName>
        <fullName evidence="4">HMG box domain-containing protein</fullName>
    </recommendedName>
</protein>
<dbReference type="InParanoid" id="A0A7M7JLM6"/>
<dbReference type="OrthoDB" id="6505945at2759"/>
<feature type="compositionally biased region" description="Acidic residues" evidence="3">
    <location>
        <begin position="331"/>
        <end position="341"/>
    </location>
</feature>
<dbReference type="SUPFAM" id="SSF47095">
    <property type="entry name" value="HMG-box"/>
    <property type="match status" value="1"/>
</dbReference>
<dbReference type="PANTHER" id="PTHR48112">
    <property type="entry name" value="HIGH MOBILITY GROUP PROTEIN DSP1"/>
    <property type="match status" value="1"/>
</dbReference>
<dbReference type="GO" id="GO:0003677">
    <property type="term" value="F:DNA binding"/>
    <property type="evidence" value="ECO:0007669"/>
    <property type="project" value="UniProtKB-UniRule"/>
</dbReference>
<keyword evidence="2" id="KW-0539">Nucleus</keyword>
<dbReference type="InterPro" id="IPR036910">
    <property type="entry name" value="HMG_box_dom_sf"/>
</dbReference>
<dbReference type="PANTHER" id="PTHR48112:SF5">
    <property type="entry name" value="BOX PROTEIN, PUTATIVE (AFU_ORTHOLOGUE AFUA_1G04550)-RELATED"/>
    <property type="match status" value="1"/>
</dbReference>
<dbReference type="SMART" id="SM00398">
    <property type="entry name" value="HMG"/>
    <property type="match status" value="1"/>
</dbReference>
<feature type="compositionally biased region" description="Polar residues" evidence="3">
    <location>
        <begin position="364"/>
        <end position="373"/>
    </location>
</feature>
<sequence length="444" mass="50225">MSAPTDPVTGLDFFIDLVEEEFLRTYNGGTANTTGKESHSYCFPEIVRNELVSRCMDAWLVMETSLRTHFNKAAANLSKQDEHRDERTNRRTGGDVKRERRQSSMKNGACGLQPPKRVITAYFQFCREQRPRVTQEMHNRNLSMSLIDVTRELAKRWNEMPAEQRARFEQLAAQDKRRYDEQMAEFRRQRVNCGGGGGGGEDDDDEDEHGGGDGGRGGGYFDRNTDLELGENTSEEEKGTDGNDDDDDCDDCDDNDYDYSDYTDEDDGDEQEKADEGEEGENGGPLWTAMKKSVSEQSNSREQSDDCDEEKEQDDDAEGELDNYHDNGNERDDDDDDDERDDGNGYDGYDCVGDCVEDKEDGTTRSGSLSEIATASPRIFVDSDDGDDVDDRDLHNDNNNITDRYNKKDTEAVLKKDDENRYEIDDQDKSVVDNVNRNEAGDGT</sequence>
<feature type="region of interest" description="Disordered" evidence="3">
    <location>
        <begin position="418"/>
        <end position="444"/>
    </location>
</feature>
<keyword evidence="1 2" id="KW-0238">DNA-binding</keyword>
<dbReference type="AlphaFoldDB" id="A0A7M7JLM6"/>
<evidence type="ECO:0000259" key="4">
    <source>
        <dbReference type="PROSITE" id="PS50118"/>
    </source>
</evidence>
<dbReference type="EnsemblMetazoa" id="XM_022792345">
    <property type="protein sequence ID" value="XP_022648080"/>
    <property type="gene ID" value="LOC111244855"/>
</dbReference>
<evidence type="ECO:0000256" key="3">
    <source>
        <dbReference type="SAM" id="MobiDB-lite"/>
    </source>
</evidence>